<feature type="signal peptide" evidence="1">
    <location>
        <begin position="1"/>
        <end position="21"/>
    </location>
</feature>
<keyword evidence="3" id="KW-1185">Reference proteome</keyword>
<dbReference type="AlphaFoldDB" id="A0A085G0T5"/>
<evidence type="ECO:0000256" key="1">
    <source>
        <dbReference type="SAM" id="SignalP"/>
    </source>
</evidence>
<feature type="chain" id="PRO_5001790746" evidence="1">
    <location>
        <begin position="22"/>
        <end position="225"/>
    </location>
</feature>
<dbReference type="GeneID" id="78382155"/>
<accession>A0A085G0T5</accession>
<dbReference type="eggNOG" id="ENOG5032XDD">
    <property type="taxonomic scope" value="Bacteria"/>
</dbReference>
<dbReference type="RefSeq" id="WP_034796247.1">
    <property type="nucleotide sequence ID" value="NZ_JMPJ01000076.1"/>
</dbReference>
<dbReference type="InterPro" id="IPR021326">
    <property type="entry name" value="DUF2931"/>
</dbReference>
<dbReference type="PROSITE" id="PS51257">
    <property type="entry name" value="PROKAR_LIPOPROTEIN"/>
    <property type="match status" value="1"/>
</dbReference>
<dbReference type="EMBL" id="JMPJ01000076">
    <property type="protein sequence ID" value="KFC77330.1"/>
    <property type="molecule type" value="Genomic_DNA"/>
</dbReference>
<reference evidence="2 3" key="1">
    <citation type="submission" date="2014-05" db="EMBL/GenBank/DDBJ databases">
        <title>ATOL: Assembling a taxonomically balanced genome-scale reconstruction of the evolutionary history of the Enterobacteriaceae.</title>
        <authorList>
            <person name="Plunkett G.III."/>
            <person name="Neeno-Eckwall E.C."/>
            <person name="Glasner J.D."/>
            <person name="Perna N.T."/>
        </authorList>
    </citation>
    <scope>NUCLEOTIDE SEQUENCE [LARGE SCALE GENOMIC DNA]</scope>
    <source>
        <strain evidence="2 3">ATCC 33852</strain>
    </source>
</reference>
<dbReference type="Pfam" id="PF11153">
    <property type="entry name" value="DUF2931"/>
    <property type="match status" value="1"/>
</dbReference>
<dbReference type="OrthoDB" id="6993804at2"/>
<name>A0A085G0T5_EWIA3</name>
<keyword evidence="2" id="KW-0449">Lipoprotein</keyword>
<evidence type="ECO:0000313" key="3">
    <source>
        <dbReference type="Proteomes" id="UP000028640"/>
    </source>
</evidence>
<keyword evidence="1" id="KW-0732">Signal</keyword>
<sequence length="225" mass="25738">MEITRLAVLFSALVLSGCHSAGQENSTSEVSKYATPYGEWKFDFFTPKLLSAVVTHVKLIDTDGYVYEFNTIDKTQSDPEVVGAWNDFTRSNFVSINYNKAKYPPHFMVFCWDSVIDKKVYETYLTFKQPIWEKMITPAAHKDSYGRITYYKTMVIGLAPEGKVAVWLQDVDDHPNYRVTPTAIKTLSGDQLNICKGITDSDFSYGYDQDIKDFIKGKTYPYGNW</sequence>
<evidence type="ECO:0000313" key="2">
    <source>
        <dbReference type="EMBL" id="KFC77330.1"/>
    </source>
</evidence>
<gene>
    <name evidence="2" type="ORF">GEAM_4456</name>
</gene>
<proteinExistence type="predicted"/>
<protein>
    <submittedName>
        <fullName evidence="2">Putative lipoprotein</fullName>
    </submittedName>
</protein>
<dbReference type="Proteomes" id="UP000028640">
    <property type="component" value="Unassembled WGS sequence"/>
</dbReference>
<comment type="caution">
    <text evidence="2">The sequence shown here is derived from an EMBL/GenBank/DDBJ whole genome shotgun (WGS) entry which is preliminary data.</text>
</comment>
<organism evidence="2 3">
    <name type="scientific">Ewingella americana (strain ATCC 33852 / DSM 4580 / CCUG 14506 / JCM 5911 / LMG 7869 / NCTC 12157 / CDC 1468-78)</name>
    <dbReference type="NCBI Taxonomy" id="910964"/>
    <lineage>
        <taxon>Bacteria</taxon>
        <taxon>Pseudomonadati</taxon>
        <taxon>Pseudomonadota</taxon>
        <taxon>Gammaproteobacteria</taxon>
        <taxon>Enterobacterales</taxon>
        <taxon>Yersiniaceae</taxon>
        <taxon>Ewingella</taxon>
    </lineage>
</organism>
<dbReference type="STRING" id="910964.GEAM_4456"/>